<dbReference type="Proteomes" id="UP000323000">
    <property type="component" value="Chromosome 3"/>
</dbReference>
<evidence type="ECO:0000256" key="3">
    <source>
        <dbReference type="ARBA" id="ARBA00022750"/>
    </source>
</evidence>
<evidence type="ECO:0000256" key="4">
    <source>
        <dbReference type="ARBA" id="ARBA00022801"/>
    </source>
</evidence>
<protein>
    <recommendedName>
        <fullName evidence="6">Peptidase A1 domain-containing protein</fullName>
    </recommendedName>
</protein>
<dbReference type="GO" id="GO:0004190">
    <property type="term" value="F:aspartic-type endopeptidase activity"/>
    <property type="evidence" value="ECO:0007669"/>
    <property type="project" value="UniProtKB-KW"/>
</dbReference>
<feature type="domain" description="Peptidase A1" evidence="6">
    <location>
        <begin position="31"/>
        <end position="350"/>
    </location>
</feature>
<gene>
    <name evidence="7" type="ORF">EZV62_008288</name>
</gene>
<evidence type="ECO:0000256" key="5">
    <source>
        <dbReference type="ARBA" id="ARBA00023180"/>
    </source>
</evidence>
<dbReference type="PROSITE" id="PS51767">
    <property type="entry name" value="PEPTIDASE_A1"/>
    <property type="match status" value="1"/>
</dbReference>
<dbReference type="OrthoDB" id="1072226at2759"/>
<evidence type="ECO:0000256" key="2">
    <source>
        <dbReference type="ARBA" id="ARBA00022670"/>
    </source>
</evidence>
<name>A0A5C7ICH3_9ROSI</name>
<dbReference type="InterPro" id="IPR032799">
    <property type="entry name" value="TAXi_C"/>
</dbReference>
<reference evidence="8" key="1">
    <citation type="journal article" date="2019" name="Gigascience">
        <title>De novo genome assembly of the endangered Acer yangbiense, a plant species with extremely small populations endemic to Yunnan Province, China.</title>
        <authorList>
            <person name="Yang J."/>
            <person name="Wariss H.M."/>
            <person name="Tao L."/>
            <person name="Zhang R."/>
            <person name="Yun Q."/>
            <person name="Hollingsworth P."/>
            <person name="Dao Z."/>
            <person name="Luo G."/>
            <person name="Guo H."/>
            <person name="Ma Y."/>
            <person name="Sun W."/>
        </authorList>
    </citation>
    <scope>NUCLEOTIDE SEQUENCE [LARGE SCALE GENOMIC DNA]</scope>
    <source>
        <strain evidence="8">cv. Malutang</strain>
    </source>
</reference>
<dbReference type="CDD" id="cd05476">
    <property type="entry name" value="pepsin_A_like_plant"/>
    <property type="match status" value="1"/>
</dbReference>
<dbReference type="InterPro" id="IPR032861">
    <property type="entry name" value="TAXi_N"/>
</dbReference>
<comment type="caution">
    <text evidence="7">The sequence shown here is derived from an EMBL/GenBank/DDBJ whole genome shotgun (WGS) entry which is preliminary data.</text>
</comment>
<dbReference type="SUPFAM" id="SSF50630">
    <property type="entry name" value="Acid proteases"/>
    <property type="match status" value="1"/>
</dbReference>
<accession>A0A5C7ICH3</accession>
<keyword evidence="2" id="KW-0645">Protease</keyword>
<proteinExistence type="inferred from homology"/>
<dbReference type="Pfam" id="PF14543">
    <property type="entry name" value="TAXi_N"/>
    <property type="match status" value="1"/>
</dbReference>
<dbReference type="InterPro" id="IPR033121">
    <property type="entry name" value="PEPTIDASE_A1"/>
</dbReference>
<dbReference type="InterPro" id="IPR034161">
    <property type="entry name" value="Pepsin-like_plant"/>
</dbReference>
<keyword evidence="4" id="KW-0378">Hydrolase</keyword>
<dbReference type="GO" id="GO:0005576">
    <property type="term" value="C:extracellular region"/>
    <property type="evidence" value="ECO:0007669"/>
    <property type="project" value="TreeGrafter"/>
</dbReference>
<dbReference type="Pfam" id="PF14541">
    <property type="entry name" value="TAXi_C"/>
    <property type="match status" value="1"/>
</dbReference>
<evidence type="ECO:0000256" key="1">
    <source>
        <dbReference type="ARBA" id="ARBA00007447"/>
    </source>
</evidence>
<evidence type="ECO:0000313" key="8">
    <source>
        <dbReference type="Proteomes" id="UP000323000"/>
    </source>
</evidence>
<evidence type="ECO:0000313" key="7">
    <source>
        <dbReference type="EMBL" id="TXG67013.1"/>
    </source>
</evidence>
<dbReference type="InterPro" id="IPR021109">
    <property type="entry name" value="Peptidase_aspartic_dom_sf"/>
</dbReference>
<keyword evidence="8" id="KW-1185">Reference proteome</keyword>
<dbReference type="EMBL" id="VAHF01000003">
    <property type="protein sequence ID" value="TXG67013.1"/>
    <property type="molecule type" value="Genomic_DNA"/>
</dbReference>
<dbReference type="PANTHER" id="PTHR47967:SF123">
    <property type="entry name" value="ASPARTIC PROTEINASE NEPENTHESIN-1-LIKE"/>
    <property type="match status" value="1"/>
</dbReference>
<keyword evidence="5" id="KW-0325">Glycoprotein</keyword>
<keyword evidence="3" id="KW-0064">Aspartyl protease</keyword>
<dbReference type="GO" id="GO:0006508">
    <property type="term" value="P:proteolysis"/>
    <property type="evidence" value="ECO:0007669"/>
    <property type="project" value="UniProtKB-KW"/>
</dbReference>
<sequence>MSTSISTHNNNSAMHPSANARPEVLPIHSSYMVRIGIGELEKEYWLLLDTGSGLTWIQCQPCISCYSQVDPIFDPKSSDSFRKVSCNKAISCNPYYCNDGQCIYKLNYGDRSSTSGYIASENFFYTTQNEKPFFFSMKFGCSPVSRAWKAIFLNKFSYCLVDPNTVTHSYLKFGDDAYNGRPVQEFNKTPFVSNPFKNNYYLNLQDISFNGNRLNLPEDTFKIRVYGRGGCIIDSGTPFTRLKYSVYIRVKDEFEAYFARYGIQRSYVGCGRSSVLCLDLPSGFNAFPSMTYHFFGADLHVEPENVFRFSPSHFAPAIVAGDTDFTILGSWQQHNYRFIYDTDLRQLSFAPEECDKDNP</sequence>
<evidence type="ECO:0000259" key="6">
    <source>
        <dbReference type="PROSITE" id="PS51767"/>
    </source>
</evidence>
<organism evidence="7 8">
    <name type="scientific">Acer yangbiense</name>
    <dbReference type="NCBI Taxonomy" id="1000413"/>
    <lineage>
        <taxon>Eukaryota</taxon>
        <taxon>Viridiplantae</taxon>
        <taxon>Streptophyta</taxon>
        <taxon>Embryophyta</taxon>
        <taxon>Tracheophyta</taxon>
        <taxon>Spermatophyta</taxon>
        <taxon>Magnoliopsida</taxon>
        <taxon>eudicotyledons</taxon>
        <taxon>Gunneridae</taxon>
        <taxon>Pentapetalae</taxon>
        <taxon>rosids</taxon>
        <taxon>malvids</taxon>
        <taxon>Sapindales</taxon>
        <taxon>Sapindaceae</taxon>
        <taxon>Hippocastanoideae</taxon>
        <taxon>Acereae</taxon>
        <taxon>Acer</taxon>
    </lineage>
</organism>
<comment type="similarity">
    <text evidence="1">Belongs to the peptidase A1 family.</text>
</comment>
<dbReference type="AlphaFoldDB" id="A0A5C7ICH3"/>
<dbReference type="PANTHER" id="PTHR47967">
    <property type="entry name" value="OS07G0603500 PROTEIN-RELATED"/>
    <property type="match status" value="1"/>
</dbReference>
<dbReference type="InterPro" id="IPR051708">
    <property type="entry name" value="Plant_Aspart_Prot_A1"/>
</dbReference>
<dbReference type="Gene3D" id="2.40.70.10">
    <property type="entry name" value="Acid Proteases"/>
    <property type="match status" value="2"/>
</dbReference>